<dbReference type="SUPFAM" id="SSF55267">
    <property type="entry name" value="tRNA-intron endonuclease N-terminal domain-like"/>
    <property type="match status" value="1"/>
</dbReference>
<dbReference type="InterPro" id="IPR006678">
    <property type="entry name" value="tRNA_intron_Endonuc_N"/>
</dbReference>
<evidence type="ECO:0000259" key="5">
    <source>
        <dbReference type="Pfam" id="PF01974"/>
    </source>
</evidence>
<organism evidence="7 8">
    <name type="scientific">Methanobrevibacter olleyae</name>
    <dbReference type="NCBI Taxonomy" id="294671"/>
    <lineage>
        <taxon>Archaea</taxon>
        <taxon>Methanobacteriati</taxon>
        <taxon>Methanobacteriota</taxon>
        <taxon>Methanomada group</taxon>
        <taxon>Methanobacteria</taxon>
        <taxon>Methanobacteriales</taxon>
        <taxon>Methanobacteriaceae</taxon>
        <taxon>Methanobrevibacter</taxon>
    </lineage>
</organism>
<dbReference type="InterPro" id="IPR006677">
    <property type="entry name" value="tRNA_intron_Endonuc_cat-like"/>
</dbReference>
<dbReference type="GO" id="GO:0005737">
    <property type="term" value="C:cytoplasm"/>
    <property type="evidence" value="ECO:0007669"/>
    <property type="project" value="TreeGrafter"/>
</dbReference>
<keyword evidence="7" id="KW-0540">Nuclease</keyword>
<evidence type="ECO:0000313" key="8">
    <source>
        <dbReference type="Proteomes" id="UP000183442"/>
    </source>
</evidence>
<dbReference type="InterPro" id="IPR036740">
    <property type="entry name" value="tRNA_intron_Endonuc_N_sf"/>
</dbReference>
<name>A0A1I4K2L7_METOL</name>
<reference evidence="8" key="1">
    <citation type="submission" date="2016-10" db="EMBL/GenBank/DDBJ databases">
        <authorList>
            <person name="Varghese N."/>
        </authorList>
    </citation>
    <scope>NUCLEOTIDE SEQUENCE [LARGE SCALE GENOMIC DNA]</scope>
    <source>
        <strain evidence="8">DSM 16632</strain>
    </source>
</reference>
<evidence type="ECO:0000256" key="4">
    <source>
        <dbReference type="SAM" id="Phobius"/>
    </source>
</evidence>
<comment type="function">
    <text evidence="3">Endonuclease that removes tRNA introns. Cleaves pre-tRNA at the 5'- and 3'-splice sites to release the intron. The products are an intron and two tRNA half-molecules bearing 2',3' cyclic phosphate and 5'-OH termini. Recognizes a pseudosymmetric substrate in which 2 bulged loops of 3 bases are separated by a stem of 4 bp.</text>
</comment>
<dbReference type="InterPro" id="IPR006676">
    <property type="entry name" value="tRNA_splic"/>
</dbReference>
<dbReference type="GO" id="GO:0000213">
    <property type="term" value="F:tRNA-intron lyase activity"/>
    <property type="evidence" value="ECO:0007669"/>
    <property type="project" value="InterPro"/>
</dbReference>
<dbReference type="SUPFAM" id="SSF53032">
    <property type="entry name" value="tRNA-intron endonuclease catalytic domain-like"/>
    <property type="match status" value="1"/>
</dbReference>
<dbReference type="PANTHER" id="PTHR21227:SF0">
    <property type="entry name" value="TRNA-SPLICING ENDONUCLEASE SUBUNIT SEN2"/>
    <property type="match status" value="1"/>
</dbReference>
<dbReference type="Pfam" id="PF02778">
    <property type="entry name" value="tRNA_int_endo_N"/>
    <property type="match status" value="1"/>
</dbReference>
<dbReference type="Gene3D" id="3.40.1170.20">
    <property type="entry name" value="tRNA intron endonuclease, N-terminal domain"/>
    <property type="match status" value="1"/>
</dbReference>
<dbReference type="EMBL" id="FOTL01000032">
    <property type="protein sequence ID" value="SFL73005.1"/>
    <property type="molecule type" value="Genomic_DNA"/>
</dbReference>
<dbReference type="PANTHER" id="PTHR21227">
    <property type="entry name" value="TRNA-SPLICING ENDONUCLEASE SUBUNIT SEN2"/>
    <property type="match status" value="1"/>
</dbReference>
<keyword evidence="4" id="KW-0812">Transmembrane</keyword>
<dbReference type="NCBIfam" id="TIGR00324">
    <property type="entry name" value="endA"/>
    <property type="match status" value="1"/>
</dbReference>
<dbReference type="Gene3D" id="3.40.1350.10">
    <property type="match status" value="1"/>
</dbReference>
<sequence>MELFFFIIFILKLNIKINSFMELFFYFLILTLILLFTDFYLGVLMRGDLCEGIVTINIEKGSQRAVSLNQKSQFGKLSQDSLELSIIEACYLMESGRLDIYENNEKCEISYIINLIKDQDIYGKYLVYKDLKNRGYIIKTGFKYGSEFRLYERGTGSGHAHSDFLVKVLYETSEVNVLDFASYVRVSHGVNKRLLLAVVDDDLDVTYYNIEWTRP</sequence>
<protein>
    <submittedName>
        <fullName evidence="7">tRNA-intron endonuclease</fullName>
    </submittedName>
</protein>
<dbReference type="GO" id="GO:0003676">
    <property type="term" value="F:nucleic acid binding"/>
    <property type="evidence" value="ECO:0007669"/>
    <property type="project" value="InterPro"/>
</dbReference>
<dbReference type="GO" id="GO:0006388">
    <property type="term" value="P:tRNA splicing, via endonucleolytic cleavage and ligation"/>
    <property type="evidence" value="ECO:0007669"/>
    <property type="project" value="InterPro"/>
</dbReference>
<evidence type="ECO:0000259" key="6">
    <source>
        <dbReference type="Pfam" id="PF02778"/>
    </source>
</evidence>
<dbReference type="InterPro" id="IPR036167">
    <property type="entry name" value="tRNA_intron_Endo_cat-like_sf"/>
</dbReference>
<feature type="transmembrane region" description="Helical" evidence="4">
    <location>
        <begin position="23"/>
        <end position="43"/>
    </location>
</feature>
<keyword evidence="2" id="KW-0456">Lyase</keyword>
<keyword evidence="7" id="KW-0255">Endonuclease</keyword>
<dbReference type="AlphaFoldDB" id="A0A1I4K2L7"/>
<dbReference type="CDD" id="cd22363">
    <property type="entry name" value="tRNA-intron_lyase_C"/>
    <property type="match status" value="1"/>
</dbReference>
<feature type="domain" description="tRNA intron endonuclease catalytic" evidence="5">
    <location>
        <begin position="124"/>
        <end position="207"/>
    </location>
</feature>
<keyword evidence="4" id="KW-1133">Transmembrane helix</keyword>
<evidence type="ECO:0000256" key="3">
    <source>
        <dbReference type="ARBA" id="ARBA00024798"/>
    </source>
</evidence>
<keyword evidence="1" id="KW-0819">tRNA processing</keyword>
<dbReference type="FunFam" id="3.40.1350.10:FF:000006">
    <property type="entry name" value="tRNA-splicing endonuclease"/>
    <property type="match status" value="1"/>
</dbReference>
<evidence type="ECO:0000256" key="2">
    <source>
        <dbReference type="ARBA" id="ARBA00023239"/>
    </source>
</evidence>
<keyword evidence="4" id="KW-0472">Membrane</keyword>
<evidence type="ECO:0000256" key="1">
    <source>
        <dbReference type="ARBA" id="ARBA00022694"/>
    </source>
</evidence>
<dbReference type="Proteomes" id="UP000183442">
    <property type="component" value="Unassembled WGS sequence"/>
</dbReference>
<evidence type="ECO:0000313" key="7">
    <source>
        <dbReference type="EMBL" id="SFL73005.1"/>
    </source>
</evidence>
<gene>
    <name evidence="7" type="ORF">SAMN02910297_01615</name>
</gene>
<dbReference type="Pfam" id="PF01974">
    <property type="entry name" value="tRNA_int_endo"/>
    <property type="match status" value="1"/>
</dbReference>
<dbReference type="InterPro" id="IPR011856">
    <property type="entry name" value="tRNA_endonuc-like_dom_sf"/>
</dbReference>
<proteinExistence type="predicted"/>
<keyword evidence="7" id="KW-0378">Hydrolase</keyword>
<accession>A0A1I4K2L7</accession>
<feature type="domain" description="tRNA intron endonuclease N-terminal" evidence="6">
    <location>
        <begin position="45"/>
        <end position="106"/>
    </location>
</feature>